<organism evidence="2 3">
    <name type="scientific">Xylanibacter ruminicola</name>
    <name type="common">Prevotella ruminicola</name>
    <dbReference type="NCBI Taxonomy" id="839"/>
    <lineage>
        <taxon>Bacteria</taxon>
        <taxon>Pseudomonadati</taxon>
        <taxon>Bacteroidota</taxon>
        <taxon>Bacteroidia</taxon>
        <taxon>Bacteroidales</taxon>
        <taxon>Prevotellaceae</taxon>
        <taxon>Xylanibacter</taxon>
    </lineage>
</organism>
<dbReference type="InterPro" id="IPR036108">
    <property type="entry name" value="4pyrrol_syn_uPrphyn_synt_sf"/>
</dbReference>
<dbReference type="SUPFAM" id="SSF69618">
    <property type="entry name" value="HemD-like"/>
    <property type="match status" value="1"/>
</dbReference>
<protein>
    <submittedName>
        <fullName evidence="2">Uroporphyrinogen-III synthase</fullName>
    </submittedName>
</protein>
<dbReference type="Pfam" id="PF02602">
    <property type="entry name" value="HEM4"/>
    <property type="match status" value="1"/>
</dbReference>
<feature type="domain" description="Tetrapyrrole biosynthesis uroporphyrinogen III synthase" evidence="1">
    <location>
        <begin position="28"/>
        <end position="239"/>
    </location>
</feature>
<dbReference type="RefSeq" id="WP_103915077.1">
    <property type="nucleotide sequence ID" value="NZ_FNUV01000001.1"/>
</dbReference>
<name>A0A1H5S948_XYLRU</name>
<accession>A0A1H5S948</accession>
<gene>
    <name evidence="2" type="ORF">SAMN05216354_0543</name>
</gene>
<dbReference type="AlphaFoldDB" id="A0A1H5S948"/>
<dbReference type="InterPro" id="IPR003754">
    <property type="entry name" value="4pyrrol_synth_uPrphyn_synth"/>
</dbReference>
<dbReference type="Gene3D" id="3.40.50.10090">
    <property type="match status" value="2"/>
</dbReference>
<sequence length="259" mass="27966">MVKRILFTAPVSYHNRLREAISMSPVSFSPLFVPLIRTSVLPPDGAFLEFCRCLTSFDYIVCPSLTAVRALASSDQSRTNFEGRVVAIGRDQLSVTRLLGVEPVLRYAKPSMMGIVEALQLQSSPSAKHVAVLLPQFSGLPVPTTITDFLSALRLMGVAVTPVYCYRTSTIDKECCTDLADALCHGFVDAIAITSGGEAYVLSQILSLAAAQGQSVEVPIYSFGPYTTRCAQEVALDVAGTSPCHHSFTDYVEYLASVV</sequence>
<dbReference type="PANTHER" id="PTHR38020:SF1">
    <property type="entry name" value="UROPORPHYRINOGEN-III SYNTHASE"/>
    <property type="match status" value="1"/>
</dbReference>
<evidence type="ECO:0000259" key="1">
    <source>
        <dbReference type="Pfam" id="PF02602"/>
    </source>
</evidence>
<dbReference type="Proteomes" id="UP000236735">
    <property type="component" value="Unassembled WGS sequence"/>
</dbReference>
<dbReference type="EMBL" id="FNUV01000001">
    <property type="protein sequence ID" value="SEF46327.1"/>
    <property type="molecule type" value="Genomic_DNA"/>
</dbReference>
<dbReference type="GO" id="GO:0033014">
    <property type="term" value="P:tetrapyrrole biosynthetic process"/>
    <property type="evidence" value="ECO:0007669"/>
    <property type="project" value="InterPro"/>
</dbReference>
<evidence type="ECO:0000313" key="2">
    <source>
        <dbReference type="EMBL" id="SEF46327.1"/>
    </source>
</evidence>
<reference evidence="2 3" key="1">
    <citation type="submission" date="2016-10" db="EMBL/GenBank/DDBJ databases">
        <authorList>
            <person name="de Groot N.N."/>
        </authorList>
    </citation>
    <scope>NUCLEOTIDE SEQUENCE [LARGE SCALE GENOMIC DNA]</scope>
    <source>
        <strain evidence="2 3">AR32</strain>
    </source>
</reference>
<proteinExistence type="predicted"/>
<dbReference type="GO" id="GO:0004852">
    <property type="term" value="F:uroporphyrinogen-III synthase activity"/>
    <property type="evidence" value="ECO:0007669"/>
    <property type="project" value="InterPro"/>
</dbReference>
<evidence type="ECO:0000313" key="3">
    <source>
        <dbReference type="Proteomes" id="UP000236735"/>
    </source>
</evidence>
<dbReference type="PANTHER" id="PTHR38020">
    <property type="entry name" value="UROPORPHYRINOGEN-III SYNTHASE"/>
    <property type="match status" value="1"/>
</dbReference>